<sequence length="525" mass="58214">MRGFKHIRHKFSVPIIIFSCIILFIAQSVNLFLDYNNLKTDQEKNTKSLLVISELAVTNPLWNYNIEDIQAIGDALFQQEQVAVVNIFDNKEKIIYSNQKEGIPYQRHKLEFFDTSVEKNNETLGYVEIIVTNHFLFNQLRSKIFVAAIQTVSTIFILWLIVLLVAKKLEKSIKQLENVTSKVAEGNLAVKIQVASNDEIGRLSQKFNDMTEQLLGMVKQINMTAHTLAAASEELTASSENSKEIVKSIEDSSDIIKLSASNQKSQIEDVQEIINHLTETSNNILEYVSNADELSAGAFQKANEGSKTVELAIHKIQEINETVTYSGQVINSLSEKSKGIAQSVEAISSITDKTRILSFNAAIEANRAGTNGKGFTVVASEIKKLADQSDEIAEEIRMNVRAILNAIDEAVSTMKKVPAAMENGIVLGKEAMKDLNDILESTKSTSEIIKKIHNKSKSQVEMSQTALSKVESAAAISRESESRAEETANSIAMQHNLMNEISSASQGLAEMGEELIVSISRFKYE</sequence>
<dbReference type="Gene3D" id="6.10.340.10">
    <property type="match status" value="1"/>
</dbReference>
<dbReference type="CDD" id="cd06225">
    <property type="entry name" value="HAMP"/>
    <property type="match status" value="1"/>
</dbReference>
<dbReference type="RefSeq" id="WP_341876725.1">
    <property type="nucleotide sequence ID" value="NZ_CP121687.1"/>
</dbReference>
<dbReference type="Gene3D" id="1.10.287.950">
    <property type="entry name" value="Methyl-accepting chemotaxis protein"/>
    <property type="match status" value="1"/>
</dbReference>
<dbReference type="PANTHER" id="PTHR32089:SF112">
    <property type="entry name" value="LYSOZYME-LIKE PROTEIN-RELATED"/>
    <property type="match status" value="1"/>
</dbReference>
<dbReference type="Pfam" id="PF00672">
    <property type="entry name" value="HAMP"/>
    <property type="match status" value="1"/>
</dbReference>
<feature type="transmembrane region" description="Helical" evidence="4">
    <location>
        <begin position="12"/>
        <end position="33"/>
    </location>
</feature>
<feature type="domain" description="Methyl-accepting transducer" evidence="5">
    <location>
        <begin position="238"/>
        <end position="474"/>
    </location>
</feature>
<dbReference type="PANTHER" id="PTHR32089">
    <property type="entry name" value="METHYL-ACCEPTING CHEMOTAXIS PROTEIN MCPB"/>
    <property type="match status" value="1"/>
</dbReference>
<keyword evidence="4" id="KW-1133">Transmembrane helix</keyword>
<gene>
    <name evidence="7" type="ORF">QBE51_13265</name>
</gene>
<keyword evidence="8" id="KW-1185">Reference proteome</keyword>
<accession>A0ABZ2Y6T0</accession>
<evidence type="ECO:0000313" key="8">
    <source>
        <dbReference type="Proteomes" id="UP001486565"/>
    </source>
</evidence>
<keyword evidence="1 3" id="KW-0807">Transducer</keyword>
<evidence type="ECO:0000256" key="4">
    <source>
        <dbReference type="SAM" id="Phobius"/>
    </source>
</evidence>
<dbReference type="EMBL" id="CP121687">
    <property type="protein sequence ID" value="WZL69736.1"/>
    <property type="molecule type" value="Genomic_DNA"/>
</dbReference>
<reference evidence="7 8" key="1">
    <citation type="submission" date="2023-03" db="EMBL/GenBank/DDBJ databases">
        <title>Novel Species.</title>
        <authorList>
            <person name="Ma S."/>
        </authorList>
    </citation>
    <scope>NUCLEOTIDE SEQUENCE [LARGE SCALE GENOMIC DNA]</scope>
    <source>
        <strain evidence="7 8">LIND6LT2</strain>
    </source>
</reference>
<proteinExistence type="inferred from homology"/>
<dbReference type="SMART" id="SM00283">
    <property type="entry name" value="MA"/>
    <property type="match status" value="1"/>
</dbReference>
<evidence type="ECO:0000256" key="3">
    <source>
        <dbReference type="PROSITE-ProRule" id="PRU00284"/>
    </source>
</evidence>
<dbReference type="InterPro" id="IPR004089">
    <property type="entry name" value="MCPsignal_dom"/>
</dbReference>
<keyword evidence="4" id="KW-0812">Transmembrane</keyword>
<evidence type="ECO:0000259" key="5">
    <source>
        <dbReference type="PROSITE" id="PS50111"/>
    </source>
</evidence>
<name>A0ABZ2Y6T0_9FIRM</name>
<comment type="similarity">
    <text evidence="2">Belongs to the methyl-accepting chemotaxis (MCP) protein family.</text>
</comment>
<dbReference type="PROSITE" id="PS50885">
    <property type="entry name" value="HAMP"/>
    <property type="match status" value="1"/>
</dbReference>
<organism evidence="7 8">
    <name type="scientific">Defluviitalea saccharophila</name>
    <dbReference type="NCBI Taxonomy" id="879970"/>
    <lineage>
        <taxon>Bacteria</taxon>
        <taxon>Bacillati</taxon>
        <taxon>Bacillota</taxon>
        <taxon>Clostridia</taxon>
        <taxon>Lachnospirales</taxon>
        <taxon>Defluviitaleaceae</taxon>
        <taxon>Defluviitalea</taxon>
    </lineage>
</organism>
<evidence type="ECO:0000313" key="7">
    <source>
        <dbReference type="EMBL" id="WZL69736.1"/>
    </source>
</evidence>
<feature type="transmembrane region" description="Helical" evidence="4">
    <location>
        <begin position="144"/>
        <end position="166"/>
    </location>
</feature>
<dbReference type="Pfam" id="PF00015">
    <property type="entry name" value="MCPsignal"/>
    <property type="match status" value="1"/>
</dbReference>
<dbReference type="Proteomes" id="UP001486565">
    <property type="component" value="Chromosome"/>
</dbReference>
<evidence type="ECO:0000256" key="1">
    <source>
        <dbReference type="ARBA" id="ARBA00023224"/>
    </source>
</evidence>
<dbReference type="PROSITE" id="PS50111">
    <property type="entry name" value="CHEMOTAXIS_TRANSDUC_2"/>
    <property type="match status" value="1"/>
</dbReference>
<feature type="domain" description="HAMP" evidence="6">
    <location>
        <begin position="167"/>
        <end position="219"/>
    </location>
</feature>
<keyword evidence="4" id="KW-0472">Membrane</keyword>
<dbReference type="SUPFAM" id="SSF58104">
    <property type="entry name" value="Methyl-accepting chemotaxis protein (MCP) signaling domain"/>
    <property type="match status" value="1"/>
</dbReference>
<dbReference type="InterPro" id="IPR003660">
    <property type="entry name" value="HAMP_dom"/>
</dbReference>
<evidence type="ECO:0000256" key="2">
    <source>
        <dbReference type="ARBA" id="ARBA00029447"/>
    </source>
</evidence>
<protein>
    <submittedName>
        <fullName evidence="7">Methyl-accepting chemotaxis protein</fullName>
    </submittedName>
</protein>
<dbReference type="SMART" id="SM00304">
    <property type="entry name" value="HAMP"/>
    <property type="match status" value="1"/>
</dbReference>
<evidence type="ECO:0000259" key="6">
    <source>
        <dbReference type="PROSITE" id="PS50885"/>
    </source>
</evidence>